<dbReference type="InterPro" id="IPR016032">
    <property type="entry name" value="Sig_transdc_resp-reg_C-effctor"/>
</dbReference>
<dbReference type="PROSITE" id="PS50043">
    <property type="entry name" value="HTH_LUXR_2"/>
    <property type="match status" value="1"/>
</dbReference>
<keyword evidence="3" id="KW-0804">Transcription</keyword>
<organism evidence="6 7">
    <name type="scientific">Mucilaginibacter corticis</name>
    <dbReference type="NCBI Taxonomy" id="2597670"/>
    <lineage>
        <taxon>Bacteria</taxon>
        <taxon>Pseudomonadati</taxon>
        <taxon>Bacteroidota</taxon>
        <taxon>Sphingobacteriia</taxon>
        <taxon>Sphingobacteriales</taxon>
        <taxon>Sphingobacteriaceae</taxon>
        <taxon>Mucilaginibacter</taxon>
    </lineage>
</organism>
<evidence type="ECO:0000256" key="3">
    <source>
        <dbReference type="ARBA" id="ARBA00023163"/>
    </source>
</evidence>
<dbReference type="InterPro" id="IPR035965">
    <property type="entry name" value="PAS-like_dom_sf"/>
</dbReference>
<dbReference type="GO" id="GO:0006355">
    <property type="term" value="P:regulation of DNA-templated transcription"/>
    <property type="evidence" value="ECO:0007669"/>
    <property type="project" value="InterPro"/>
</dbReference>
<dbReference type="SUPFAM" id="SSF46894">
    <property type="entry name" value="C-terminal effector domain of the bipartite response regulators"/>
    <property type="match status" value="1"/>
</dbReference>
<dbReference type="InterPro" id="IPR000700">
    <property type="entry name" value="PAS-assoc_C"/>
</dbReference>
<dbReference type="CDD" id="cd06170">
    <property type="entry name" value="LuxR_C_like"/>
    <property type="match status" value="1"/>
</dbReference>
<dbReference type="InterPro" id="IPR000792">
    <property type="entry name" value="Tscrpt_reg_LuxR_C"/>
</dbReference>
<dbReference type="Gene3D" id="1.10.10.10">
    <property type="entry name" value="Winged helix-like DNA-binding domain superfamily/Winged helix DNA-binding domain"/>
    <property type="match status" value="1"/>
</dbReference>
<dbReference type="Pfam" id="PF08447">
    <property type="entry name" value="PAS_3"/>
    <property type="match status" value="1"/>
</dbReference>
<dbReference type="InterPro" id="IPR001610">
    <property type="entry name" value="PAC"/>
</dbReference>
<dbReference type="OrthoDB" id="965844at2"/>
<dbReference type="PROSITE" id="PS50113">
    <property type="entry name" value="PAC"/>
    <property type="match status" value="1"/>
</dbReference>
<keyword evidence="7" id="KW-1185">Reference proteome</keyword>
<dbReference type="RefSeq" id="WP_144246205.1">
    <property type="nucleotide sequence ID" value="NZ_VLPK01000001.1"/>
</dbReference>
<dbReference type="GO" id="GO:0003677">
    <property type="term" value="F:DNA binding"/>
    <property type="evidence" value="ECO:0007669"/>
    <property type="project" value="UniProtKB-KW"/>
</dbReference>
<dbReference type="SMART" id="SM00086">
    <property type="entry name" value="PAC"/>
    <property type="match status" value="1"/>
</dbReference>
<keyword evidence="1" id="KW-0805">Transcription regulation</keyword>
<feature type="domain" description="HTH luxR-type" evidence="4">
    <location>
        <begin position="188"/>
        <end position="253"/>
    </location>
</feature>
<dbReference type="InterPro" id="IPR000014">
    <property type="entry name" value="PAS"/>
</dbReference>
<protein>
    <recommendedName>
        <fullName evidence="8">PAS domain-containing protein</fullName>
    </recommendedName>
</protein>
<dbReference type="AlphaFoldDB" id="A0A556MRP4"/>
<keyword evidence="2" id="KW-0238">DNA-binding</keyword>
<name>A0A556MRP4_9SPHI</name>
<dbReference type="SUPFAM" id="SSF55785">
    <property type="entry name" value="PYP-like sensor domain (PAS domain)"/>
    <property type="match status" value="1"/>
</dbReference>
<evidence type="ECO:0000313" key="6">
    <source>
        <dbReference type="EMBL" id="TSJ42634.1"/>
    </source>
</evidence>
<dbReference type="CDD" id="cd00130">
    <property type="entry name" value="PAS"/>
    <property type="match status" value="1"/>
</dbReference>
<evidence type="ECO:0000256" key="1">
    <source>
        <dbReference type="ARBA" id="ARBA00023015"/>
    </source>
</evidence>
<evidence type="ECO:0000259" key="4">
    <source>
        <dbReference type="PROSITE" id="PS50043"/>
    </source>
</evidence>
<dbReference type="Gene3D" id="3.30.450.20">
    <property type="entry name" value="PAS domain"/>
    <property type="match status" value="1"/>
</dbReference>
<feature type="domain" description="PAC" evidence="5">
    <location>
        <begin position="116"/>
        <end position="169"/>
    </location>
</feature>
<accession>A0A556MRP4</accession>
<gene>
    <name evidence="6" type="ORF">FO440_00130</name>
</gene>
<sequence>MELELFNAETNKLWKTAAGGKTDDQLQFELNLQKKLLNFFQVGDYYYYLFNLETLDFDLVSSEIKTMLGYQPSQVDINFFMEMVHPDDRSWFLAFETKTAEFLASLPVEKLMKYKVRYDFRIRKSDGAYIRILHQVAVVQHDENGGILRTLGIHTDITHLKSEGKPVASYIGMDGEPSYLNVDVKNDYVKSKEVLTRREKEVLRLMIKGKLSKEISDALNISKQTVDSHRKNMLTKTNLKNTVELVVAAINRGWL</sequence>
<dbReference type="PANTHER" id="PTHR44688">
    <property type="entry name" value="DNA-BINDING TRANSCRIPTIONAL ACTIVATOR DEVR_DOSR"/>
    <property type="match status" value="1"/>
</dbReference>
<proteinExistence type="predicted"/>
<dbReference type="EMBL" id="VLPK01000001">
    <property type="protein sequence ID" value="TSJ42634.1"/>
    <property type="molecule type" value="Genomic_DNA"/>
</dbReference>
<evidence type="ECO:0008006" key="8">
    <source>
        <dbReference type="Google" id="ProtNLM"/>
    </source>
</evidence>
<dbReference type="InterPro" id="IPR013655">
    <property type="entry name" value="PAS_fold_3"/>
</dbReference>
<dbReference type="InterPro" id="IPR036388">
    <property type="entry name" value="WH-like_DNA-bd_sf"/>
</dbReference>
<dbReference type="Proteomes" id="UP000318733">
    <property type="component" value="Unassembled WGS sequence"/>
</dbReference>
<reference evidence="6 7" key="1">
    <citation type="submission" date="2019-07" db="EMBL/GenBank/DDBJ databases">
        <authorList>
            <person name="Huq M.A."/>
        </authorList>
    </citation>
    <scope>NUCLEOTIDE SEQUENCE [LARGE SCALE GENOMIC DNA]</scope>
    <source>
        <strain evidence="6 7">MAH-19</strain>
    </source>
</reference>
<dbReference type="SMART" id="SM00421">
    <property type="entry name" value="HTH_LUXR"/>
    <property type="match status" value="1"/>
</dbReference>
<evidence type="ECO:0000313" key="7">
    <source>
        <dbReference type="Proteomes" id="UP000318733"/>
    </source>
</evidence>
<dbReference type="PANTHER" id="PTHR44688:SF16">
    <property type="entry name" value="DNA-BINDING TRANSCRIPTIONAL ACTIVATOR DEVR_DOSR"/>
    <property type="match status" value="1"/>
</dbReference>
<dbReference type="PROSITE" id="PS00622">
    <property type="entry name" value="HTH_LUXR_1"/>
    <property type="match status" value="1"/>
</dbReference>
<comment type="caution">
    <text evidence="6">The sequence shown here is derived from an EMBL/GenBank/DDBJ whole genome shotgun (WGS) entry which is preliminary data.</text>
</comment>
<evidence type="ECO:0000256" key="2">
    <source>
        <dbReference type="ARBA" id="ARBA00023125"/>
    </source>
</evidence>
<dbReference type="Pfam" id="PF00196">
    <property type="entry name" value="GerE"/>
    <property type="match status" value="1"/>
</dbReference>
<dbReference type="PRINTS" id="PR00038">
    <property type="entry name" value="HTHLUXR"/>
</dbReference>
<evidence type="ECO:0000259" key="5">
    <source>
        <dbReference type="PROSITE" id="PS50113"/>
    </source>
</evidence>